<sequence>MTWSILALDRATGELGAAVASRFLAAGALVPRVEGGVGAACTQALVNPFHAPDALARLRAGEAPGPVLAALIAADAGEATRQVHVLSATGAIAQHTGADCIGWCGHVAGEDVSVAGNMLAGPEVVAATRDAFLATAGLPLAERLLAAMEAGEAAGGDKRGRQSAAIQVASRDPYPDLDLRVDDHPDPLAELRRLHTVWNGYLRHFRRFLPGRDHPGVFDRAVIQAAIAQAQAQQQ</sequence>
<gene>
    <name evidence="1" type="ORF">DFH01_21170</name>
</gene>
<dbReference type="OrthoDB" id="9790012at2"/>
<protein>
    <submittedName>
        <fullName evidence="1">DUF1028 domain-containing protein</fullName>
    </submittedName>
</protein>
<dbReference type="RefSeq" id="WP_109872507.1">
    <property type="nucleotide sequence ID" value="NZ_QGNA01000005.1"/>
</dbReference>
<dbReference type="PANTHER" id="PTHR39328">
    <property type="entry name" value="BLL2871 PROTEIN"/>
    <property type="match status" value="1"/>
</dbReference>
<dbReference type="Proteomes" id="UP000245765">
    <property type="component" value="Unassembled WGS sequence"/>
</dbReference>
<name>A0A317FB77_9PROT</name>
<dbReference type="PANTHER" id="PTHR39328:SF1">
    <property type="entry name" value="BLL2871 PROTEIN"/>
    <property type="match status" value="1"/>
</dbReference>
<organism evidence="1 2">
    <name type="scientific">Falsiroseomonas bella</name>
    <dbReference type="NCBI Taxonomy" id="2184016"/>
    <lineage>
        <taxon>Bacteria</taxon>
        <taxon>Pseudomonadati</taxon>
        <taxon>Pseudomonadota</taxon>
        <taxon>Alphaproteobacteria</taxon>
        <taxon>Acetobacterales</taxon>
        <taxon>Roseomonadaceae</taxon>
        <taxon>Falsiroseomonas</taxon>
    </lineage>
</organism>
<dbReference type="AlphaFoldDB" id="A0A317FB77"/>
<dbReference type="InterPro" id="IPR029055">
    <property type="entry name" value="Ntn_hydrolases_N"/>
</dbReference>
<dbReference type="SUPFAM" id="SSF56235">
    <property type="entry name" value="N-terminal nucleophile aminohydrolases (Ntn hydrolases)"/>
    <property type="match status" value="1"/>
</dbReference>
<keyword evidence="2" id="KW-1185">Reference proteome</keyword>
<dbReference type="InterPro" id="IPR010430">
    <property type="entry name" value="DUF1028"/>
</dbReference>
<dbReference type="Pfam" id="PF06267">
    <property type="entry name" value="DUF1028"/>
    <property type="match status" value="1"/>
</dbReference>
<dbReference type="EMBL" id="QGNA01000005">
    <property type="protein sequence ID" value="PWS34866.1"/>
    <property type="molecule type" value="Genomic_DNA"/>
</dbReference>
<evidence type="ECO:0000313" key="1">
    <source>
        <dbReference type="EMBL" id="PWS34866.1"/>
    </source>
</evidence>
<accession>A0A317FB77</accession>
<proteinExistence type="predicted"/>
<comment type="caution">
    <text evidence="1">The sequence shown here is derived from an EMBL/GenBank/DDBJ whole genome shotgun (WGS) entry which is preliminary data.</text>
</comment>
<evidence type="ECO:0000313" key="2">
    <source>
        <dbReference type="Proteomes" id="UP000245765"/>
    </source>
</evidence>
<dbReference type="Gene3D" id="3.60.20.10">
    <property type="entry name" value="Glutamine Phosphoribosylpyrophosphate, subunit 1, domain 1"/>
    <property type="match status" value="1"/>
</dbReference>
<reference evidence="2" key="1">
    <citation type="submission" date="2018-05" db="EMBL/GenBank/DDBJ databases">
        <authorList>
            <person name="Du Z."/>
            <person name="Wang X."/>
        </authorList>
    </citation>
    <scope>NUCLEOTIDE SEQUENCE [LARGE SCALE GENOMIC DNA]</scope>
    <source>
        <strain evidence="2">CQN31</strain>
    </source>
</reference>